<evidence type="ECO:0000313" key="4">
    <source>
        <dbReference type="EMBL" id="KER27164.1"/>
    </source>
</evidence>
<dbReference type="InterPro" id="IPR050776">
    <property type="entry name" value="Ank_Repeat/CDKN_Inhibitor"/>
</dbReference>
<evidence type="ECO:0000256" key="2">
    <source>
        <dbReference type="ARBA" id="ARBA00023043"/>
    </source>
</evidence>
<feature type="compositionally biased region" description="Low complexity" evidence="3">
    <location>
        <begin position="157"/>
        <end position="175"/>
    </location>
</feature>
<dbReference type="STRING" id="6198.A0A075AEX7"/>
<dbReference type="SUPFAM" id="SSF48403">
    <property type="entry name" value="Ankyrin repeat"/>
    <property type="match status" value="1"/>
</dbReference>
<dbReference type="PANTHER" id="PTHR24201">
    <property type="entry name" value="ANK_REP_REGION DOMAIN-CONTAINING PROTEIN"/>
    <property type="match status" value="1"/>
</dbReference>
<sequence>MEGKNITYVDETTGMMPVHIAAAWGNPKCLETSPSAGIILKLEDLQNTSERTKNTVLVDHGADINQHDELLCTPMHHAARNGHTLCPLNIAVKNLLAFLETFEWLRDHGADVTGRNLFGQSPADMALANDFPDLADQIRRFGLRKSKFPSENMPGDGAEAQQTGQTDQTDASAAQ</sequence>
<keyword evidence="1" id="KW-0677">Repeat</keyword>
<dbReference type="InterPro" id="IPR002110">
    <property type="entry name" value="Ankyrin_rpt"/>
</dbReference>
<keyword evidence="5" id="KW-1185">Reference proteome</keyword>
<dbReference type="OrthoDB" id="6222060at2759"/>
<dbReference type="CTD" id="20319955"/>
<feature type="region of interest" description="Disordered" evidence="3">
    <location>
        <begin position="145"/>
        <end position="175"/>
    </location>
</feature>
<dbReference type="Proteomes" id="UP000054324">
    <property type="component" value="Unassembled WGS sequence"/>
</dbReference>
<accession>A0A075AEX7</accession>
<name>A0A075AEX7_OPIVI</name>
<dbReference type="GeneID" id="20319955"/>
<evidence type="ECO:0000313" key="5">
    <source>
        <dbReference type="Proteomes" id="UP000054324"/>
    </source>
</evidence>
<dbReference type="KEGG" id="ovi:T265_05773"/>
<dbReference type="Gene3D" id="1.25.40.20">
    <property type="entry name" value="Ankyrin repeat-containing domain"/>
    <property type="match status" value="1"/>
</dbReference>
<organism evidence="4 5">
    <name type="scientific">Opisthorchis viverrini</name>
    <name type="common">Southeast Asian liver fluke</name>
    <dbReference type="NCBI Taxonomy" id="6198"/>
    <lineage>
        <taxon>Eukaryota</taxon>
        <taxon>Metazoa</taxon>
        <taxon>Spiralia</taxon>
        <taxon>Lophotrochozoa</taxon>
        <taxon>Platyhelminthes</taxon>
        <taxon>Trematoda</taxon>
        <taxon>Digenea</taxon>
        <taxon>Opisthorchiida</taxon>
        <taxon>Opisthorchiata</taxon>
        <taxon>Opisthorchiidae</taxon>
        <taxon>Opisthorchis</taxon>
    </lineage>
</organism>
<dbReference type="Pfam" id="PF00023">
    <property type="entry name" value="Ank"/>
    <property type="match status" value="1"/>
</dbReference>
<dbReference type="PANTHER" id="PTHR24201:SF15">
    <property type="entry name" value="ANKYRIN REPEAT DOMAIN-CONTAINING PROTEIN 66"/>
    <property type="match status" value="1"/>
</dbReference>
<dbReference type="RefSeq" id="XP_009169117.1">
    <property type="nucleotide sequence ID" value="XM_009170853.1"/>
</dbReference>
<dbReference type="InterPro" id="IPR036770">
    <property type="entry name" value="Ankyrin_rpt-contain_sf"/>
</dbReference>
<keyword evidence="2" id="KW-0040">ANK repeat</keyword>
<dbReference type="AlphaFoldDB" id="A0A075AEX7"/>
<evidence type="ECO:0000256" key="1">
    <source>
        <dbReference type="ARBA" id="ARBA00022737"/>
    </source>
</evidence>
<protein>
    <submittedName>
        <fullName evidence="4">Uncharacterized protein</fullName>
    </submittedName>
</protein>
<dbReference type="EMBL" id="KL596730">
    <property type="protein sequence ID" value="KER27164.1"/>
    <property type="molecule type" value="Genomic_DNA"/>
</dbReference>
<gene>
    <name evidence="4" type="ORF">T265_05773</name>
</gene>
<proteinExistence type="predicted"/>
<evidence type="ECO:0000256" key="3">
    <source>
        <dbReference type="SAM" id="MobiDB-lite"/>
    </source>
</evidence>
<reference evidence="4 5" key="1">
    <citation type="submission" date="2013-11" db="EMBL/GenBank/DDBJ databases">
        <title>Opisthorchis viverrini - life in the bile duct.</title>
        <authorList>
            <person name="Young N.D."/>
            <person name="Nagarajan N."/>
            <person name="Lin S.J."/>
            <person name="Korhonen P.K."/>
            <person name="Jex A.R."/>
            <person name="Hall R.S."/>
            <person name="Safavi-Hemami H."/>
            <person name="Kaewkong W."/>
            <person name="Bertrand D."/>
            <person name="Gao S."/>
            <person name="Seet Q."/>
            <person name="Wongkham S."/>
            <person name="Teh B.T."/>
            <person name="Wongkham C."/>
            <person name="Intapan P.M."/>
            <person name="Maleewong W."/>
            <person name="Yang X."/>
            <person name="Hu M."/>
            <person name="Wang Z."/>
            <person name="Hofmann A."/>
            <person name="Sternberg P.W."/>
            <person name="Tan P."/>
            <person name="Wang J."/>
            <person name="Gasser R.B."/>
        </authorList>
    </citation>
    <scope>NUCLEOTIDE SEQUENCE [LARGE SCALE GENOMIC DNA]</scope>
</reference>